<feature type="compositionally biased region" description="Basic and acidic residues" evidence="7">
    <location>
        <begin position="204"/>
        <end position="216"/>
    </location>
</feature>
<dbReference type="EMBL" id="CAJNOQ010014959">
    <property type="protein sequence ID" value="CAF1352170.1"/>
    <property type="molecule type" value="Genomic_DNA"/>
</dbReference>
<dbReference type="PANTHER" id="PTHR13028:SF0">
    <property type="entry name" value="RRNA-PROCESSING PROTEIN EBP2-RELATED"/>
    <property type="match status" value="1"/>
</dbReference>
<dbReference type="Proteomes" id="UP000682733">
    <property type="component" value="Unassembled WGS sequence"/>
</dbReference>
<keyword evidence="12" id="KW-1185">Reference proteome</keyword>
<feature type="region of interest" description="Disordered" evidence="7">
    <location>
        <begin position="199"/>
        <end position="308"/>
    </location>
</feature>
<evidence type="ECO:0000256" key="3">
    <source>
        <dbReference type="ARBA" id="ARBA00007336"/>
    </source>
</evidence>
<evidence type="ECO:0008006" key="13">
    <source>
        <dbReference type="Google" id="ProtNLM"/>
    </source>
</evidence>
<keyword evidence="6" id="KW-0539">Nucleus</keyword>
<keyword evidence="5" id="KW-0175">Coiled coil</keyword>
<dbReference type="GO" id="GO:0005730">
    <property type="term" value="C:nucleolus"/>
    <property type="evidence" value="ECO:0007669"/>
    <property type="project" value="UniProtKB-SubCell"/>
</dbReference>
<dbReference type="Proteomes" id="UP000663829">
    <property type="component" value="Unassembled WGS sequence"/>
</dbReference>
<evidence type="ECO:0000313" key="10">
    <source>
        <dbReference type="EMBL" id="CAF4018089.1"/>
    </source>
</evidence>
<evidence type="ECO:0000256" key="4">
    <source>
        <dbReference type="ARBA" id="ARBA00022517"/>
    </source>
</evidence>
<evidence type="ECO:0000256" key="6">
    <source>
        <dbReference type="ARBA" id="ARBA00023242"/>
    </source>
</evidence>
<accession>A0A815HHB1</accession>
<gene>
    <name evidence="9" type="ORF">GPM918_LOCUS30966</name>
    <name evidence="8" type="ORF">OVA965_LOCUS24354</name>
    <name evidence="11" type="ORF">SRO942_LOCUS31598</name>
    <name evidence="10" type="ORF">TMI583_LOCUS25074</name>
</gene>
<evidence type="ECO:0000256" key="7">
    <source>
        <dbReference type="SAM" id="MobiDB-lite"/>
    </source>
</evidence>
<protein>
    <recommendedName>
        <fullName evidence="13">rRNA-processing protein EBP2</fullName>
    </recommendedName>
</protein>
<comment type="similarity">
    <text evidence="3">Belongs to the EBP2 family.</text>
</comment>
<dbReference type="OrthoDB" id="443772at2759"/>
<evidence type="ECO:0000313" key="9">
    <source>
        <dbReference type="EMBL" id="CAF1352170.1"/>
    </source>
</evidence>
<evidence type="ECO:0000313" key="8">
    <source>
        <dbReference type="EMBL" id="CAF1208980.1"/>
    </source>
</evidence>
<comment type="function">
    <text evidence="1">Required for the processing of the 27S pre-rRNA.</text>
</comment>
<dbReference type="EMBL" id="CAJOBC010064978">
    <property type="protein sequence ID" value="CAF4223076.1"/>
    <property type="molecule type" value="Genomic_DNA"/>
</dbReference>
<evidence type="ECO:0000256" key="1">
    <source>
        <dbReference type="ARBA" id="ARBA00003387"/>
    </source>
</evidence>
<dbReference type="PANTHER" id="PTHR13028">
    <property type="entry name" value="RRNA PROCESSING PROTEIN EBNA1-BINDING PROTEIN-RELATED"/>
    <property type="match status" value="1"/>
</dbReference>
<dbReference type="EMBL" id="CAJOBA010036163">
    <property type="protein sequence ID" value="CAF4018089.1"/>
    <property type="molecule type" value="Genomic_DNA"/>
</dbReference>
<evidence type="ECO:0000256" key="2">
    <source>
        <dbReference type="ARBA" id="ARBA00004604"/>
    </source>
</evidence>
<name>A0A815HHB1_9BILA</name>
<dbReference type="Pfam" id="PF05890">
    <property type="entry name" value="Ebp2"/>
    <property type="match status" value="1"/>
</dbReference>
<comment type="caution">
    <text evidence="9">The sequence shown here is derived from an EMBL/GenBank/DDBJ whole genome shotgun (WGS) entry which is preliminary data.</text>
</comment>
<reference evidence="9" key="1">
    <citation type="submission" date="2021-02" db="EMBL/GenBank/DDBJ databases">
        <authorList>
            <person name="Nowell W R."/>
        </authorList>
    </citation>
    <scope>NUCLEOTIDE SEQUENCE</scope>
</reference>
<feature type="compositionally biased region" description="Basic residues" evidence="7">
    <location>
        <begin position="284"/>
        <end position="308"/>
    </location>
</feature>
<dbReference type="Proteomes" id="UP000677228">
    <property type="component" value="Unassembled WGS sequence"/>
</dbReference>
<feature type="compositionally biased region" description="Acidic residues" evidence="7">
    <location>
        <begin position="1"/>
        <end position="25"/>
    </location>
</feature>
<evidence type="ECO:0000256" key="5">
    <source>
        <dbReference type="ARBA" id="ARBA00023054"/>
    </source>
</evidence>
<dbReference type="GO" id="GO:0034399">
    <property type="term" value="C:nuclear periphery"/>
    <property type="evidence" value="ECO:0007669"/>
    <property type="project" value="TreeGrafter"/>
</dbReference>
<feature type="region of interest" description="Disordered" evidence="7">
    <location>
        <begin position="1"/>
        <end position="48"/>
    </location>
</feature>
<dbReference type="AlphaFoldDB" id="A0A815HHB1"/>
<dbReference type="EMBL" id="CAJNOK010014630">
    <property type="protein sequence ID" value="CAF1208980.1"/>
    <property type="molecule type" value="Genomic_DNA"/>
</dbReference>
<dbReference type="Proteomes" id="UP000681722">
    <property type="component" value="Unassembled WGS sequence"/>
</dbReference>
<organism evidence="9 12">
    <name type="scientific">Didymodactylos carnosus</name>
    <dbReference type="NCBI Taxonomy" id="1234261"/>
    <lineage>
        <taxon>Eukaryota</taxon>
        <taxon>Metazoa</taxon>
        <taxon>Spiralia</taxon>
        <taxon>Gnathifera</taxon>
        <taxon>Rotifera</taxon>
        <taxon>Eurotatoria</taxon>
        <taxon>Bdelloidea</taxon>
        <taxon>Philodinida</taxon>
        <taxon>Philodinidae</taxon>
        <taxon>Didymodactylos</taxon>
    </lineage>
</organism>
<evidence type="ECO:0000313" key="12">
    <source>
        <dbReference type="Proteomes" id="UP000663829"/>
    </source>
</evidence>
<proteinExistence type="inferred from homology"/>
<dbReference type="GO" id="GO:0030687">
    <property type="term" value="C:preribosome, large subunit precursor"/>
    <property type="evidence" value="ECO:0007669"/>
    <property type="project" value="TreeGrafter"/>
</dbReference>
<comment type="subcellular location">
    <subcellularLocation>
        <location evidence="2">Nucleus</location>
        <location evidence="2">Nucleolus</location>
    </subcellularLocation>
</comment>
<keyword evidence="4" id="KW-0690">Ribosome biogenesis</keyword>
<sequence>MSDIESDNQDGDSDEEMDSEQEDLELQQALKEGRLQPGLNIEEKPKRPLINNKKALDAKYTELYLNLPWTERLDCTNAPLSSKDAEIIENNEDLADSDFKREMLFYRQAQAAVIDALPKLKKANISTKRPDDYYAQMAKSDEHMKKIREYLVNRKTDIERREKVRKLRELRTFGKKVQQEVLQKRQEEKTQLLKTMKKIRKGKKEGVRELEESLGDRKKRVMQPTKNGKQDMNSKKRKNSRLEYKNKKFGFGGKKRNMKKNTAESSAEIGGKSNKWERPSFHAQKAKKGKNKQARPGKTNRQKMKARK</sequence>
<dbReference type="GO" id="GO:0006364">
    <property type="term" value="P:rRNA processing"/>
    <property type="evidence" value="ECO:0007669"/>
    <property type="project" value="TreeGrafter"/>
</dbReference>
<dbReference type="InterPro" id="IPR008610">
    <property type="entry name" value="Ebp2"/>
</dbReference>
<feature type="compositionally biased region" description="Basic and acidic residues" evidence="7">
    <location>
        <begin position="228"/>
        <end position="246"/>
    </location>
</feature>
<evidence type="ECO:0000313" key="11">
    <source>
        <dbReference type="EMBL" id="CAF4223076.1"/>
    </source>
</evidence>
<dbReference type="GO" id="GO:0042273">
    <property type="term" value="P:ribosomal large subunit biogenesis"/>
    <property type="evidence" value="ECO:0007669"/>
    <property type="project" value="TreeGrafter"/>
</dbReference>